<evidence type="ECO:0000313" key="1">
    <source>
        <dbReference type="EMBL" id="GBP12552.1"/>
    </source>
</evidence>
<comment type="caution">
    <text evidence="1">The sequence shown here is derived from an EMBL/GenBank/DDBJ whole genome shotgun (WGS) entry which is preliminary data.</text>
</comment>
<name>A0A4C1TDL5_EUMVA</name>
<dbReference type="AlphaFoldDB" id="A0A4C1TDL5"/>
<organism evidence="1 2">
    <name type="scientific">Eumeta variegata</name>
    <name type="common">Bagworm moth</name>
    <name type="synonym">Eumeta japonica</name>
    <dbReference type="NCBI Taxonomy" id="151549"/>
    <lineage>
        <taxon>Eukaryota</taxon>
        <taxon>Metazoa</taxon>
        <taxon>Ecdysozoa</taxon>
        <taxon>Arthropoda</taxon>
        <taxon>Hexapoda</taxon>
        <taxon>Insecta</taxon>
        <taxon>Pterygota</taxon>
        <taxon>Neoptera</taxon>
        <taxon>Endopterygota</taxon>
        <taxon>Lepidoptera</taxon>
        <taxon>Glossata</taxon>
        <taxon>Ditrysia</taxon>
        <taxon>Tineoidea</taxon>
        <taxon>Psychidae</taxon>
        <taxon>Oiketicinae</taxon>
        <taxon>Eumeta</taxon>
    </lineage>
</organism>
<gene>
    <name evidence="1" type="ORF">EVAR_73508_1</name>
</gene>
<protein>
    <submittedName>
        <fullName evidence="1">Uncharacterized protein</fullName>
    </submittedName>
</protein>
<keyword evidence="2" id="KW-1185">Reference proteome</keyword>
<evidence type="ECO:0000313" key="2">
    <source>
        <dbReference type="Proteomes" id="UP000299102"/>
    </source>
</evidence>
<accession>A0A4C1TDL5</accession>
<sequence>MTIINFMPLGLLVRLKVERVVLMKHSFNRLTAEAPPPAISLFQVEGLRVLSRPRLSSAGLGLLKTIVTDARTTFDTDGLLF</sequence>
<dbReference type="Proteomes" id="UP000299102">
    <property type="component" value="Unassembled WGS sequence"/>
</dbReference>
<proteinExistence type="predicted"/>
<reference evidence="1 2" key="1">
    <citation type="journal article" date="2019" name="Commun. Biol.">
        <title>The bagworm genome reveals a unique fibroin gene that provides high tensile strength.</title>
        <authorList>
            <person name="Kono N."/>
            <person name="Nakamura H."/>
            <person name="Ohtoshi R."/>
            <person name="Tomita M."/>
            <person name="Numata K."/>
            <person name="Arakawa K."/>
        </authorList>
    </citation>
    <scope>NUCLEOTIDE SEQUENCE [LARGE SCALE GENOMIC DNA]</scope>
</reference>
<dbReference type="EMBL" id="BGZK01005108">
    <property type="protein sequence ID" value="GBP12552.1"/>
    <property type="molecule type" value="Genomic_DNA"/>
</dbReference>